<comment type="caution">
    <text evidence="2">The sequence shown here is derived from an EMBL/GenBank/DDBJ whole genome shotgun (WGS) entry which is preliminary data.</text>
</comment>
<dbReference type="SMART" id="SM00256">
    <property type="entry name" value="FBOX"/>
    <property type="match status" value="1"/>
</dbReference>
<dbReference type="InterPro" id="IPR001810">
    <property type="entry name" value="F-box_dom"/>
</dbReference>
<name>A0AAN8I9L3_9EURO</name>
<accession>A0AAN8I9L3</accession>
<dbReference type="Pfam" id="PF12937">
    <property type="entry name" value="F-box-like"/>
    <property type="match status" value="1"/>
</dbReference>
<gene>
    <name evidence="2" type="ORF">OHC33_004222</name>
</gene>
<evidence type="ECO:0000313" key="2">
    <source>
        <dbReference type="EMBL" id="KAK5954500.1"/>
    </source>
</evidence>
<reference evidence="2 3" key="1">
    <citation type="submission" date="2022-12" db="EMBL/GenBank/DDBJ databases">
        <title>Genomic features and morphological characterization of a novel Knufia sp. strain isolated from spacecraft assembly facility.</title>
        <authorList>
            <person name="Teixeira M."/>
            <person name="Chander A.M."/>
            <person name="Stajich J.E."/>
            <person name="Venkateswaran K."/>
        </authorList>
    </citation>
    <scope>NUCLEOTIDE SEQUENCE [LARGE SCALE GENOMIC DNA]</scope>
    <source>
        <strain evidence="2 3">FJI-L2-BK-P2</strain>
    </source>
</reference>
<dbReference type="PROSITE" id="PS50181">
    <property type="entry name" value="FBOX"/>
    <property type="match status" value="1"/>
</dbReference>
<feature type="domain" description="F-box" evidence="1">
    <location>
        <begin position="4"/>
        <end position="51"/>
    </location>
</feature>
<sequence length="363" mass="42154">MATPHSLTGLPGEILDTIMDHLNHYVYLNKLSQTCKLFHDLLHHDEVWSKRYREAFFRFEPFTGWIASTKTKIQHKHPEFPRNKAILRTVGTFDAGKTTLRSVDFVLVKGYLPCYSCFKFKPEKDIVAWQRTGTQALKGYWPYREPRRPRVCHYCLMVDRERAAKEIEETGQLTYKLSVWDRGVFACRNPFGLTGWRLAACSRCKSTSYCPDKPSDDQQDRRLCTPCYTGLPAKPMQVVLRPEANELHNRVRGCACGCGYSYPYKYRPIHLRARRQGESRRLAHQQRKEDHARSQLREKSILTRSYRDTTSIPAPVLAWFDDEAVLRRTRVVADLEAIINGLRPATRVVFRRILKELGITASS</sequence>
<protein>
    <recommendedName>
        <fullName evidence="1">F-box domain-containing protein</fullName>
    </recommendedName>
</protein>
<dbReference type="Proteomes" id="UP001316803">
    <property type="component" value="Unassembled WGS sequence"/>
</dbReference>
<dbReference type="InterPro" id="IPR036047">
    <property type="entry name" value="F-box-like_dom_sf"/>
</dbReference>
<dbReference type="Gene3D" id="1.20.1280.50">
    <property type="match status" value="1"/>
</dbReference>
<proteinExistence type="predicted"/>
<organism evidence="2 3">
    <name type="scientific">Knufia fluminis</name>
    <dbReference type="NCBI Taxonomy" id="191047"/>
    <lineage>
        <taxon>Eukaryota</taxon>
        <taxon>Fungi</taxon>
        <taxon>Dikarya</taxon>
        <taxon>Ascomycota</taxon>
        <taxon>Pezizomycotina</taxon>
        <taxon>Eurotiomycetes</taxon>
        <taxon>Chaetothyriomycetidae</taxon>
        <taxon>Chaetothyriales</taxon>
        <taxon>Trichomeriaceae</taxon>
        <taxon>Knufia</taxon>
    </lineage>
</organism>
<keyword evidence="3" id="KW-1185">Reference proteome</keyword>
<dbReference type="AlphaFoldDB" id="A0AAN8I9L3"/>
<dbReference type="EMBL" id="JAKLMC020000008">
    <property type="protein sequence ID" value="KAK5954500.1"/>
    <property type="molecule type" value="Genomic_DNA"/>
</dbReference>
<dbReference type="SUPFAM" id="SSF81383">
    <property type="entry name" value="F-box domain"/>
    <property type="match status" value="1"/>
</dbReference>
<evidence type="ECO:0000313" key="3">
    <source>
        <dbReference type="Proteomes" id="UP001316803"/>
    </source>
</evidence>
<evidence type="ECO:0000259" key="1">
    <source>
        <dbReference type="PROSITE" id="PS50181"/>
    </source>
</evidence>